<dbReference type="GO" id="GO:0043138">
    <property type="term" value="F:3'-5' DNA helicase activity"/>
    <property type="evidence" value="ECO:0007669"/>
    <property type="project" value="TreeGrafter"/>
</dbReference>
<evidence type="ECO:0000256" key="3">
    <source>
        <dbReference type="ARBA" id="ARBA00022806"/>
    </source>
</evidence>
<dbReference type="SUPFAM" id="SSF52540">
    <property type="entry name" value="P-loop containing nucleoside triphosphate hydrolases"/>
    <property type="match status" value="1"/>
</dbReference>
<dbReference type="SMART" id="SM00487">
    <property type="entry name" value="DEXDc"/>
    <property type="match status" value="1"/>
</dbReference>
<dbReference type="PANTHER" id="PTHR13710">
    <property type="entry name" value="DNA HELICASE RECQ FAMILY MEMBER"/>
    <property type="match status" value="1"/>
</dbReference>
<dbReference type="PANTHER" id="PTHR13710:SF153">
    <property type="entry name" value="RECQ-LIKE DNA HELICASE BLM"/>
    <property type="match status" value="1"/>
</dbReference>
<dbReference type="InterPro" id="IPR002464">
    <property type="entry name" value="DNA/RNA_helicase_DEAH_CS"/>
</dbReference>
<dbReference type="InterPro" id="IPR011545">
    <property type="entry name" value="DEAD/DEAH_box_helicase_dom"/>
</dbReference>
<keyword evidence="2" id="KW-0378">Hydrolase</keyword>
<dbReference type="PROSITE" id="PS00690">
    <property type="entry name" value="DEAH_ATP_HELICASE"/>
    <property type="match status" value="1"/>
</dbReference>
<keyword evidence="6" id="KW-0413">Isomerase</keyword>
<name>A0A5B8HVW6_9VIRU</name>
<dbReference type="CDD" id="cd17920">
    <property type="entry name" value="DEXHc_RecQ"/>
    <property type="match status" value="1"/>
</dbReference>
<dbReference type="InterPro" id="IPR004589">
    <property type="entry name" value="DNA_helicase_ATP-dep_RecQ"/>
</dbReference>
<reference evidence="9" key="1">
    <citation type="submission" date="2018-11" db="EMBL/GenBank/DDBJ databases">
        <title>A distinct lineage of giant viruses engineers rhodopsin photosystems in predatory marine eukaryotes.</title>
        <authorList>
            <person name="Needham D.M."/>
            <person name="Yoshizawa S."/>
            <person name="Hosaka T."/>
            <person name="Poirier C."/>
            <person name="Choi C.-J."/>
            <person name="Hehenberger E."/>
            <person name="Irwin N.A.T."/>
            <person name="Wilken S."/>
            <person name="Yung C.-M."/>
            <person name="Bachy C."/>
            <person name="Kurihara R."/>
            <person name="Nakajima Y."/>
            <person name="Kojima K."/>
            <person name="Kimura-Someya T."/>
            <person name="Leonard G."/>
            <person name="Malmstrom R.R."/>
            <person name="Mende D."/>
            <person name="Olson D.K."/>
            <person name="Sudo Y."/>
            <person name="Sudek S."/>
            <person name="Richards T.A."/>
            <person name="DeLong E.F."/>
            <person name="Keeling P.J."/>
            <person name="Santoro A.E."/>
            <person name="Shirouzu M."/>
            <person name="Iwasaki W."/>
            <person name="Worden A.Z."/>
        </authorList>
    </citation>
    <scope>NUCLEOTIDE SEQUENCE</scope>
</reference>
<dbReference type="FunFam" id="3.40.50.300:FF:001389">
    <property type="entry name" value="ATP-dependent DNA helicase RecQ"/>
    <property type="match status" value="1"/>
</dbReference>
<protein>
    <recommendedName>
        <fullName evidence="10">ATP-dependent DNA helicase</fullName>
    </recommendedName>
</protein>
<dbReference type="CDD" id="cd18794">
    <property type="entry name" value="SF2_C_RecQ"/>
    <property type="match status" value="1"/>
</dbReference>
<evidence type="ECO:0000256" key="6">
    <source>
        <dbReference type="ARBA" id="ARBA00023235"/>
    </source>
</evidence>
<dbReference type="Pfam" id="PF00271">
    <property type="entry name" value="Helicase_C"/>
    <property type="match status" value="1"/>
</dbReference>
<evidence type="ECO:0000256" key="5">
    <source>
        <dbReference type="ARBA" id="ARBA00023125"/>
    </source>
</evidence>
<dbReference type="GO" id="GO:0016787">
    <property type="term" value="F:hydrolase activity"/>
    <property type="evidence" value="ECO:0007669"/>
    <property type="project" value="UniProtKB-KW"/>
</dbReference>
<dbReference type="InterPro" id="IPR014001">
    <property type="entry name" value="Helicase_ATP-bd"/>
</dbReference>
<evidence type="ECO:0008006" key="10">
    <source>
        <dbReference type="Google" id="ProtNLM"/>
    </source>
</evidence>
<dbReference type="GO" id="GO:0009378">
    <property type="term" value="F:four-way junction helicase activity"/>
    <property type="evidence" value="ECO:0007669"/>
    <property type="project" value="TreeGrafter"/>
</dbReference>
<feature type="domain" description="Helicase C-terminal" evidence="8">
    <location>
        <begin position="214"/>
        <end position="386"/>
    </location>
</feature>
<evidence type="ECO:0000259" key="7">
    <source>
        <dbReference type="PROSITE" id="PS51192"/>
    </source>
</evidence>
<evidence type="ECO:0000256" key="4">
    <source>
        <dbReference type="ARBA" id="ARBA00022840"/>
    </source>
</evidence>
<dbReference type="FunFam" id="3.40.50.300:FF:001456">
    <property type="entry name" value="ATP-dependent DNA helicase"/>
    <property type="match status" value="1"/>
</dbReference>
<dbReference type="Pfam" id="PF16124">
    <property type="entry name" value="RecQ_Zn_bind"/>
    <property type="match status" value="1"/>
</dbReference>
<evidence type="ECO:0000256" key="2">
    <source>
        <dbReference type="ARBA" id="ARBA00022801"/>
    </source>
</evidence>
<evidence type="ECO:0000313" key="9">
    <source>
        <dbReference type="EMBL" id="QDY51783.1"/>
    </source>
</evidence>
<dbReference type="GO" id="GO:0000724">
    <property type="term" value="P:double-strand break repair via homologous recombination"/>
    <property type="evidence" value="ECO:0007669"/>
    <property type="project" value="TreeGrafter"/>
</dbReference>
<dbReference type="GO" id="GO:0005524">
    <property type="term" value="F:ATP binding"/>
    <property type="evidence" value="ECO:0007669"/>
    <property type="project" value="UniProtKB-KW"/>
</dbReference>
<proteinExistence type="predicted"/>
<evidence type="ECO:0000256" key="1">
    <source>
        <dbReference type="ARBA" id="ARBA00022741"/>
    </source>
</evidence>
<dbReference type="PROSITE" id="PS51194">
    <property type="entry name" value="HELICASE_CTER"/>
    <property type="match status" value="1"/>
</dbReference>
<evidence type="ECO:0000259" key="8">
    <source>
        <dbReference type="PROSITE" id="PS51194"/>
    </source>
</evidence>
<sequence>MSFQTVLKEIFGFDKLHDFQSKVITSMLKDENIVVISPTGSGKSLCFQLPALLYEGITIVLSPLKSLIYDQVESLKSKGVTCELLNGDLGVRKKATLFDELKKKCPRLKLLYTTPEMLLNNEETMPIIKDLYNRKLISRIVLDEAHCISTWGHDFRPNYLKVKYLKNHYPDVPIIALTATATEKVFMDIKDILGLDEKIKYFNSSFLRTNLKIEIRQRGEKLKEKKETISEISEMLNTKYKGQTGLMYAFSRNECEKLSEMLQEEGIKADFYHAGLSSKKRNEIQEKWINNELQIICATIAFGMGIDKSDVRVVYHFNVPKNIEGYYQEIGRGGRDGKICDCILYYNISDQVKYNQMNNKKKTEIKEKGHCFFRDKKMNIAENEARKLYDMVGFIENEYDCRHIVMCNYFGEKRKEKIGFCGDLCDNCIRLKTEGAKDKIDMSKESKEILEYIGRKSEEYIYDTNKDLVLKRLIGYPKKKPKKKLKKEFNGNKSKYETYKAEFGRKEEEINDFNLDYRNREKQMRRLIMYLISNKFMKPNVIKNEKGTWIETFRLYKKSMKVIEGSKKIII</sequence>
<organism evidence="9">
    <name type="scientific">Mimiviridae sp. ChoanoV1</name>
    <dbReference type="NCBI Taxonomy" id="2596887"/>
    <lineage>
        <taxon>Viruses</taxon>
        <taxon>Varidnaviria</taxon>
        <taxon>Bamfordvirae</taxon>
        <taxon>Nucleocytoviricota</taxon>
        <taxon>Megaviricetes</taxon>
        <taxon>Imitervirales</taxon>
        <taxon>Schizomimiviridae</taxon>
    </lineage>
</organism>
<dbReference type="InterPro" id="IPR001650">
    <property type="entry name" value="Helicase_C-like"/>
</dbReference>
<dbReference type="Pfam" id="PF00270">
    <property type="entry name" value="DEAD"/>
    <property type="match status" value="1"/>
</dbReference>
<dbReference type="PROSITE" id="PS51192">
    <property type="entry name" value="HELICASE_ATP_BIND_1"/>
    <property type="match status" value="1"/>
</dbReference>
<accession>A0A5B8HVW6</accession>
<dbReference type="SMART" id="SM00490">
    <property type="entry name" value="HELICc"/>
    <property type="match status" value="1"/>
</dbReference>
<dbReference type="EMBL" id="MK250085">
    <property type="protein sequence ID" value="QDY51783.1"/>
    <property type="molecule type" value="Genomic_DNA"/>
</dbReference>
<keyword evidence="3" id="KW-0347">Helicase</keyword>
<feature type="domain" description="Helicase ATP-binding" evidence="7">
    <location>
        <begin position="24"/>
        <end position="199"/>
    </location>
</feature>
<dbReference type="InterPro" id="IPR027417">
    <property type="entry name" value="P-loop_NTPase"/>
</dbReference>
<dbReference type="NCBIfam" id="TIGR00614">
    <property type="entry name" value="recQ_fam"/>
    <property type="match status" value="1"/>
</dbReference>
<keyword evidence="1" id="KW-0547">Nucleotide-binding</keyword>
<dbReference type="GO" id="GO:0003677">
    <property type="term" value="F:DNA binding"/>
    <property type="evidence" value="ECO:0007669"/>
    <property type="project" value="UniProtKB-KW"/>
</dbReference>
<dbReference type="InterPro" id="IPR032284">
    <property type="entry name" value="RecQ_Zn-bd"/>
</dbReference>
<dbReference type="Gene3D" id="3.40.50.300">
    <property type="entry name" value="P-loop containing nucleotide triphosphate hydrolases"/>
    <property type="match status" value="2"/>
</dbReference>
<keyword evidence="5" id="KW-0238">DNA-binding</keyword>
<keyword evidence="4" id="KW-0067">ATP-binding</keyword>
<gene>
    <name evidence="9" type="ORF">1_168</name>
</gene>